<dbReference type="EMBL" id="JAHHZF010000008">
    <property type="protein sequence ID" value="MBT9291332.1"/>
    <property type="molecule type" value="Genomic_DNA"/>
</dbReference>
<evidence type="ECO:0000313" key="1">
    <source>
        <dbReference type="EMBL" id="MBT9291332.1"/>
    </source>
</evidence>
<protein>
    <submittedName>
        <fullName evidence="1">Host-nuclease inhibitor Gam family protein</fullName>
    </submittedName>
</protein>
<dbReference type="Pfam" id="PF07352">
    <property type="entry name" value="Phage_Mu_Gam"/>
    <property type="match status" value="1"/>
</dbReference>
<dbReference type="AlphaFoldDB" id="A0A947GDZ3"/>
<accession>A0A947GDZ3</accession>
<dbReference type="Gene3D" id="1.20.5.170">
    <property type="match status" value="1"/>
</dbReference>
<comment type="caution">
    <text evidence="1">The sequence shown here is derived from an EMBL/GenBank/DDBJ whole genome shotgun (WGS) entry which is preliminary data.</text>
</comment>
<proteinExistence type="predicted"/>
<organism evidence="1 2">
    <name type="scientific">Prosthecodimorpha staleyi</name>
    <dbReference type="NCBI Taxonomy" id="2840188"/>
    <lineage>
        <taxon>Bacteria</taxon>
        <taxon>Pseudomonadati</taxon>
        <taxon>Pseudomonadota</taxon>
        <taxon>Alphaproteobacteria</taxon>
        <taxon>Hyphomicrobiales</taxon>
        <taxon>Ancalomicrobiaceae</taxon>
        <taxon>Prosthecodimorpha</taxon>
    </lineage>
</organism>
<sequence length="175" mass="19161">MAKKTKTLGINLPVPQNREEAAASLREIGEINRRVARLEATLNDRLSKLKEAAETEAQPLRDAVEAKLNGLKVWAEANRTTLTGGDKTKTVDLGTGIVKWRKRPPSVTLRKVEDILARLKTMGLQRFIRAKEEVDKEAMLKEREVATTVAGVSIGSEGEDFVAEPFEVELAGGAA</sequence>
<dbReference type="GO" id="GO:0003690">
    <property type="term" value="F:double-stranded DNA binding"/>
    <property type="evidence" value="ECO:0007669"/>
    <property type="project" value="InterPro"/>
</dbReference>
<evidence type="ECO:0000313" key="2">
    <source>
        <dbReference type="Proteomes" id="UP000766595"/>
    </source>
</evidence>
<gene>
    <name evidence="1" type="ORF">KL771_17830</name>
</gene>
<dbReference type="Proteomes" id="UP000766595">
    <property type="component" value="Unassembled WGS sequence"/>
</dbReference>
<name>A0A947GDZ3_9HYPH</name>
<dbReference type="SUPFAM" id="SSF161266">
    <property type="entry name" value="Gam-like"/>
    <property type="match status" value="1"/>
</dbReference>
<keyword evidence="2" id="KW-1185">Reference proteome</keyword>
<reference evidence="1 2" key="1">
    <citation type="submission" date="2021-06" db="EMBL/GenBank/DDBJ databases">
        <authorList>
            <person name="Grouzdev D.S."/>
            <person name="Koziaeva V."/>
        </authorList>
    </citation>
    <scope>NUCLEOTIDE SEQUENCE [LARGE SCALE GENOMIC DNA]</scope>
    <source>
        <strain evidence="1 2">22</strain>
    </source>
</reference>
<dbReference type="GO" id="GO:0042262">
    <property type="term" value="P:DNA protection"/>
    <property type="evidence" value="ECO:0007669"/>
    <property type="project" value="InterPro"/>
</dbReference>
<dbReference type="InterPro" id="IPR009951">
    <property type="entry name" value="Host-nuc_inhib_Gam"/>
</dbReference>
<dbReference type="RefSeq" id="WP_261969888.1">
    <property type="nucleotide sequence ID" value="NZ_JAHHZF010000008.1"/>
</dbReference>